<evidence type="ECO:0000256" key="2">
    <source>
        <dbReference type="ARBA" id="ARBA00022741"/>
    </source>
</evidence>
<evidence type="ECO:0000259" key="4">
    <source>
        <dbReference type="PROSITE" id="PS51986"/>
    </source>
</evidence>
<accession>A0A381XNC3</accession>
<dbReference type="PANTHER" id="PTHR43785:SF12">
    <property type="entry name" value="TYPE-1 GLUTAMINE SYNTHETASE 2"/>
    <property type="match status" value="1"/>
</dbReference>
<dbReference type="SUPFAM" id="SSF55931">
    <property type="entry name" value="Glutamine synthetase/guanido kinase"/>
    <property type="match status" value="1"/>
</dbReference>
<dbReference type="Gene3D" id="3.30.590.10">
    <property type="entry name" value="Glutamine synthetase/guanido kinase, catalytic domain"/>
    <property type="match status" value="1"/>
</dbReference>
<dbReference type="GO" id="GO:0005524">
    <property type="term" value="F:ATP binding"/>
    <property type="evidence" value="ECO:0007669"/>
    <property type="project" value="UniProtKB-KW"/>
</dbReference>
<evidence type="ECO:0000313" key="6">
    <source>
        <dbReference type="EMBL" id="SVA65921.1"/>
    </source>
</evidence>
<dbReference type="PANTHER" id="PTHR43785">
    <property type="entry name" value="GAMMA-GLUTAMYLPUTRESCINE SYNTHETASE"/>
    <property type="match status" value="1"/>
</dbReference>
<keyword evidence="1" id="KW-0436">Ligase</keyword>
<gene>
    <name evidence="6" type="ORF">METZ01_LOCUS118775</name>
</gene>
<dbReference type="Pfam" id="PF00120">
    <property type="entry name" value="Gln-synt_C"/>
    <property type="match status" value="1"/>
</dbReference>
<dbReference type="PROSITE" id="PS51986">
    <property type="entry name" value="GS_BETA_GRASP"/>
    <property type="match status" value="1"/>
</dbReference>
<evidence type="ECO:0000256" key="1">
    <source>
        <dbReference type="ARBA" id="ARBA00022598"/>
    </source>
</evidence>
<feature type="domain" description="GS catalytic" evidence="5">
    <location>
        <begin position="119"/>
        <end position="454"/>
    </location>
</feature>
<dbReference type="EMBL" id="UINC01015700">
    <property type="protein sequence ID" value="SVA65921.1"/>
    <property type="molecule type" value="Genomic_DNA"/>
</dbReference>
<dbReference type="InterPro" id="IPR008146">
    <property type="entry name" value="Gln_synth_cat_dom"/>
</dbReference>
<dbReference type="GO" id="GO:0004356">
    <property type="term" value="F:glutamine synthetase activity"/>
    <property type="evidence" value="ECO:0007669"/>
    <property type="project" value="InterPro"/>
</dbReference>
<feature type="domain" description="GS beta-grasp" evidence="4">
    <location>
        <begin position="27"/>
        <end position="112"/>
    </location>
</feature>
<keyword evidence="2" id="KW-0547">Nucleotide-binding</keyword>
<dbReference type="GO" id="GO:0006542">
    <property type="term" value="P:glutamine biosynthetic process"/>
    <property type="evidence" value="ECO:0007669"/>
    <property type="project" value="InterPro"/>
</dbReference>
<organism evidence="6">
    <name type="scientific">marine metagenome</name>
    <dbReference type="NCBI Taxonomy" id="408172"/>
    <lineage>
        <taxon>unclassified sequences</taxon>
        <taxon>metagenomes</taxon>
        <taxon>ecological metagenomes</taxon>
    </lineage>
</organism>
<evidence type="ECO:0000259" key="5">
    <source>
        <dbReference type="PROSITE" id="PS51987"/>
    </source>
</evidence>
<dbReference type="InterPro" id="IPR036651">
    <property type="entry name" value="Gln_synt_N_sf"/>
</dbReference>
<dbReference type="InterPro" id="IPR014746">
    <property type="entry name" value="Gln_synth/guanido_kin_cat_dom"/>
</dbReference>
<keyword evidence="3" id="KW-0067">ATP-binding</keyword>
<dbReference type="SUPFAM" id="SSF54368">
    <property type="entry name" value="Glutamine synthetase, N-terminal domain"/>
    <property type="match status" value="1"/>
</dbReference>
<dbReference type="AlphaFoldDB" id="A0A381XNC3"/>
<sequence>MPHKTEKPQRNIDEEAIKYVLLSARESDVKFIRLWFTDILGTLKGFAITVDELEGVLQNGASFDGASVEGLTRADESDMVAMPDPSTFQVLPWRPSKDAVARVFCDIETPTGQPSAADGRQILRRNMAQASAMGLTFYVAPEIEYYYDMENSDEEVRNDHSGYFDQTTLDGAGGDLRRETVLTLEKMGIPVKHSHHEVGVGQHEIDLRHMNALTMADSIITFKVIAKELAVPSGSYATFMPRPFGDRHGSGMHTHMSLFNGDENAFFHPTADLNLSDIGRHFIAGLMQHAAEICVITNQWVNSYKRLLPGLEAPLFASWTTGSFGDLIRVPTYRPGREESVRVEYRAPDPAANPYFLFSALLAAGLDGITKKMPLPDPIEANVYKMTDSELEDRGVARLPRTLDEAIRLAEDSELLEKALGATVMANFLENKRLEWRQFNNNVTDYEITRYRHL</sequence>
<dbReference type="PROSITE" id="PS51987">
    <property type="entry name" value="GS_CATALYTIC"/>
    <property type="match status" value="1"/>
</dbReference>
<evidence type="ECO:0000256" key="3">
    <source>
        <dbReference type="ARBA" id="ARBA00022840"/>
    </source>
</evidence>
<reference evidence="6" key="1">
    <citation type="submission" date="2018-05" db="EMBL/GenBank/DDBJ databases">
        <authorList>
            <person name="Lanie J.A."/>
            <person name="Ng W.-L."/>
            <person name="Kazmierczak K.M."/>
            <person name="Andrzejewski T.M."/>
            <person name="Davidsen T.M."/>
            <person name="Wayne K.J."/>
            <person name="Tettelin H."/>
            <person name="Glass J.I."/>
            <person name="Rusch D."/>
            <person name="Podicherti R."/>
            <person name="Tsui H.-C.T."/>
            <person name="Winkler M.E."/>
        </authorList>
    </citation>
    <scope>NUCLEOTIDE SEQUENCE</scope>
</reference>
<protein>
    <submittedName>
        <fullName evidence="6">Uncharacterized protein</fullName>
    </submittedName>
</protein>
<name>A0A381XNC3_9ZZZZ</name>
<dbReference type="Pfam" id="PF03951">
    <property type="entry name" value="Gln-synt_N"/>
    <property type="match status" value="1"/>
</dbReference>
<dbReference type="Gene3D" id="3.10.20.70">
    <property type="entry name" value="Glutamine synthetase, N-terminal domain"/>
    <property type="match status" value="1"/>
</dbReference>
<dbReference type="SMART" id="SM01230">
    <property type="entry name" value="Gln-synt_C"/>
    <property type="match status" value="1"/>
</dbReference>
<dbReference type="InterPro" id="IPR008147">
    <property type="entry name" value="Gln_synt_N"/>
</dbReference>
<proteinExistence type="predicted"/>